<evidence type="ECO:0000256" key="2">
    <source>
        <dbReference type="ARBA" id="ARBA00006193"/>
    </source>
</evidence>
<keyword evidence="8" id="KW-1185">Reference proteome</keyword>
<evidence type="ECO:0000313" key="8">
    <source>
        <dbReference type="Proteomes" id="UP000261620"/>
    </source>
</evidence>
<evidence type="ECO:0000256" key="5">
    <source>
        <dbReference type="ARBA" id="ARBA00023136"/>
    </source>
</evidence>
<dbReference type="Pfam" id="PF05805">
    <property type="entry name" value="L6_membrane"/>
    <property type="match status" value="1"/>
</dbReference>
<feature type="transmembrane region" description="Helical" evidence="6">
    <location>
        <begin position="67"/>
        <end position="89"/>
    </location>
</feature>
<sequence>MSGSPCGGATSPECLQCVGLCLIPMAIVCMLANILLLLPDLDVHFLLDGHVTREATWATGLWGSGLLVMYSCVGVLAAGSCCLVSFTGLSAGPLCLHNTTSGPAWVVPLKPVPDCPGPVYLYNSATWSGVCLEPSGVVQWHVVLFSVMGGTSCLQMLLCGANIINSLLGMILGQSCCHNKV</sequence>
<comment type="similarity">
    <text evidence="2">Belongs to the L6 tetraspanin family.</text>
</comment>
<proteinExistence type="inferred from homology"/>
<organism evidence="7 8">
    <name type="scientific">Mola mola</name>
    <name type="common">Ocean sunfish</name>
    <name type="synonym">Tetraodon mola</name>
    <dbReference type="NCBI Taxonomy" id="94237"/>
    <lineage>
        <taxon>Eukaryota</taxon>
        <taxon>Metazoa</taxon>
        <taxon>Chordata</taxon>
        <taxon>Craniata</taxon>
        <taxon>Vertebrata</taxon>
        <taxon>Euteleostomi</taxon>
        <taxon>Actinopterygii</taxon>
        <taxon>Neopterygii</taxon>
        <taxon>Teleostei</taxon>
        <taxon>Neoteleostei</taxon>
        <taxon>Acanthomorphata</taxon>
        <taxon>Eupercaria</taxon>
        <taxon>Tetraodontiformes</taxon>
        <taxon>Molidae</taxon>
        <taxon>Mola</taxon>
    </lineage>
</organism>
<evidence type="ECO:0000313" key="7">
    <source>
        <dbReference type="Ensembl" id="ENSMMOP00000012660.1"/>
    </source>
</evidence>
<dbReference type="Proteomes" id="UP000261620">
    <property type="component" value="Unplaced"/>
</dbReference>
<reference evidence="7" key="1">
    <citation type="submission" date="2025-08" db="UniProtKB">
        <authorList>
            <consortium name="Ensembl"/>
        </authorList>
    </citation>
    <scope>IDENTIFICATION</scope>
</reference>
<reference evidence="7" key="2">
    <citation type="submission" date="2025-09" db="UniProtKB">
        <authorList>
            <consortium name="Ensembl"/>
        </authorList>
    </citation>
    <scope>IDENTIFICATION</scope>
</reference>
<evidence type="ECO:0000256" key="3">
    <source>
        <dbReference type="ARBA" id="ARBA00022692"/>
    </source>
</evidence>
<evidence type="ECO:0000256" key="6">
    <source>
        <dbReference type="SAM" id="Phobius"/>
    </source>
</evidence>
<evidence type="ECO:0000256" key="4">
    <source>
        <dbReference type="ARBA" id="ARBA00022989"/>
    </source>
</evidence>
<keyword evidence="4 6" id="KW-1133">Transmembrane helix</keyword>
<keyword evidence="3 6" id="KW-0812">Transmembrane</keyword>
<feature type="transmembrane region" description="Helical" evidence="6">
    <location>
        <begin position="17"/>
        <end position="38"/>
    </location>
</feature>
<comment type="subcellular location">
    <subcellularLocation>
        <location evidence="1">Membrane</location>
        <topology evidence="1">Multi-pass membrane protein</topology>
    </subcellularLocation>
</comment>
<dbReference type="GO" id="GO:0016020">
    <property type="term" value="C:membrane"/>
    <property type="evidence" value="ECO:0007669"/>
    <property type="project" value="UniProtKB-SubCell"/>
</dbReference>
<dbReference type="AlphaFoldDB" id="A0A3Q4B4Z3"/>
<accession>A0A3Q4B4Z3</accession>
<dbReference type="InterPro" id="IPR008661">
    <property type="entry name" value="L6_membrane"/>
</dbReference>
<dbReference type="Ensembl" id="ENSMMOT00000012870.1">
    <property type="protein sequence ID" value="ENSMMOP00000012660.1"/>
    <property type="gene ID" value="ENSMMOG00000009728.1"/>
</dbReference>
<evidence type="ECO:0000256" key="1">
    <source>
        <dbReference type="ARBA" id="ARBA00004141"/>
    </source>
</evidence>
<dbReference type="PANTHER" id="PTHR14198">
    <property type="entry name" value="TRANSMEMBRANE 4 L6 FAMILY MEMBER 1-RELATED"/>
    <property type="match status" value="1"/>
</dbReference>
<keyword evidence="5 6" id="KW-0472">Membrane</keyword>
<name>A0A3Q4B4Z3_MOLML</name>
<protein>
    <submittedName>
        <fullName evidence="7">Uncharacterized protein</fullName>
    </submittedName>
</protein>